<keyword evidence="1" id="KW-0812">Transmembrane</keyword>
<dbReference type="Proteomes" id="UP000219994">
    <property type="component" value="Unassembled WGS sequence"/>
</dbReference>
<organism evidence="2 3">
    <name type="scientific">Candidatus Lumbricidiphila eiseniae</name>
    <dbReference type="NCBI Taxonomy" id="1969409"/>
    <lineage>
        <taxon>Bacteria</taxon>
        <taxon>Bacillati</taxon>
        <taxon>Actinomycetota</taxon>
        <taxon>Actinomycetes</taxon>
        <taxon>Micrococcales</taxon>
        <taxon>Microbacteriaceae</taxon>
        <taxon>Candidatus Lumbricidiphila</taxon>
    </lineage>
</organism>
<gene>
    <name evidence="2" type="ORF">B5766_11000</name>
</gene>
<protein>
    <recommendedName>
        <fullName evidence="1">SURF1-like protein</fullName>
    </recommendedName>
</protein>
<keyword evidence="1" id="KW-0472">Membrane</keyword>
<evidence type="ECO:0000313" key="2">
    <source>
        <dbReference type="EMBL" id="PDQ34452.1"/>
    </source>
</evidence>
<comment type="caution">
    <text evidence="1">Lacks conserved residue(s) required for the propagation of feature annotation.</text>
</comment>
<dbReference type="PROSITE" id="PS50895">
    <property type="entry name" value="SURF1"/>
    <property type="match status" value="1"/>
</dbReference>
<proteinExistence type="inferred from homology"/>
<feature type="transmembrane region" description="Helical" evidence="1">
    <location>
        <begin position="218"/>
        <end position="239"/>
    </location>
</feature>
<keyword evidence="1" id="KW-1003">Cell membrane</keyword>
<dbReference type="Pfam" id="PF02104">
    <property type="entry name" value="SURF1"/>
    <property type="match status" value="1"/>
</dbReference>
<accession>A0A2A6FNI7</accession>
<comment type="similarity">
    <text evidence="1">Belongs to the SURF1 family.</text>
</comment>
<evidence type="ECO:0000256" key="1">
    <source>
        <dbReference type="RuleBase" id="RU363076"/>
    </source>
</evidence>
<name>A0A2A6FNI7_9MICO</name>
<keyword evidence="1" id="KW-1133">Transmembrane helix</keyword>
<comment type="subcellular location">
    <subcellularLocation>
        <location evidence="1">Cell membrane</location>
        <topology evidence="1">Multi-pass membrane protein</topology>
    </subcellularLocation>
</comment>
<dbReference type="GO" id="GO:0005886">
    <property type="term" value="C:plasma membrane"/>
    <property type="evidence" value="ECO:0007669"/>
    <property type="project" value="UniProtKB-SubCell"/>
</dbReference>
<dbReference type="AlphaFoldDB" id="A0A2A6FNI7"/>
<comment type="caution">
    <text evidence="2">The sequence shown here is derived from an EMBL/GenBank/DDBJ whole genome shotgun (WGS) entry which is preliminary data.</text>
</comment>
<sequence length="262" mass="27970">MTSPLVRMMVRPRWLAALALALALAAGFALLGQWQLARAVIQPAAIPGATEQVRDFAGLVAPDGPTLQSATAQLVRVTGHIIAGDTVLVSNRRNDTEFGWWVVAHLEVTAAAPGGLPVALGWAATEAQARAAAAQVDVMAGPSVTIVGRFLPSEAPVAPKDGADPFEMRAVSVADLVNRWVGYDNRPVYFGYVTALVPPSSLIGIVSPPPERGPELNWLSVFYALEWAVFAGFAIFLWFRLVRDALEREREPARVGVGGYPP</sequence>
<evidence type="ECO:0000313" key="3">
    <source>
        <dbReference type="Proteomes" id="UP000219994"/>
    </source>
</evidence>
<dbReference type="EMBL" id="NAEP01000052">
    <property type="protein sequence ID" value="PDQ34452.1"/>
    <property type="molecule type" value="Genomic_DNA"/>
</dbReference>
<reference evidence="3" key="1">
    <citation type="submission" date="2017-03" db="EMBL/GenBank/DDBJ databases">
        <authorList>
            <person name="Lund M.B."/>
        </authorList>
    </citation>
    <scope>NUCLEOTIDE SEQUENCE [LARGE SCALE GENOMIC DNA]</scope>
</reference>
<dbReference type="InterPro" id="IPR002994">
    <property type="entry name" value="Surf1/Shy1"/>
</dbReference>